<feature type="region of interest" description="Disordered" evidence="1">
    <location>
        <begin position="24"/>
        <end position="60"/>
    </location>
</feature>
<evidence type="ECO:0000313" key="2">
    <source>
        <dbReference type="EMBL" id="MCW1915101.1"/>
    </source>
</evidence>
<sequence length="60" mass="6537">MKIIATFLVTGFLASLSSCTYYEDEPSGISSTTRDTTTTVTDYGTGESTTTRKTTTHYPE</sequence>
<dbReference type="Proteomes" id="UP001165653">
    <property type="component" value="Unassembled WGS sequence"/>
</dbReference>
<feature type="compositionally biased region" description="Low complexity" evidence="1">
    <location>
        <begin position="31"/>
        <end position="53"/>
    </location>
</feature>
<dbReference type="RefSeq" id="WP_264514641.1">
    <property type="nucleotide sequence ID" value="NZ_JAPDDR010000008.1"/>
</dbReference>
<organism evidence="2 3">
    <name type="scientific">Luteolibacter rhizosphaerae</name>
    <dbReference type="NCBI Taxonomy" id="2989719"/>
    <lineage>
        <taxon>Bacteria</taxon>
        <taxon>Pseudomonadati</taxon>
        <taxon>Verrucomicrobiota</taxon>
        <taxon>Verrucomicrobiia</taxon>
        <taxon>Verrucomicrobiales</taxon>
        <taxon>Verrucomicrobiaceae</taxon>
        <taxon>Luteolibacter</taxon>
    </lineage>
</organism>
<name>A0ABT3G5H6_9BACT</name>
<reference evidence="2" key="1">
    <citation type="submission" date="2022-10" db="EMBL/GenBank/DDBJ databases">
        <title>Luteolibacter sp. GHJ8, whole genome shotgun sequencing project.</title>
        <authorList>
            <person name="Zhao G."/>
            <person name="Shen L."/>
        </authorList>
    </citation>
    <scope>NUCLEOTIDE SEQUENCE</scope>
    <source>
        <strain evidence="2">GHJ8</strain>
    </source>
</reference>
<dbReference type="PROSITE" id="PS51257">
    <property type="entry name" value="PROKAR_LIPOPROTEIN"/>
    <property type="match status" value="1"/>
</dbReference>
<protein>
    <recommendedName>
        <fullName evidence="4">Lipoprotein</fullName>
    </recommendedName>
</protein>
<evidence type="ECO:0008006" key="4">
    <source>
        <dbReference type="Google" id="ProtNLM"/>
    </source>
</evidence>
<evidence type="ECO:0000313" key="3">
    <source>
        <dbReference type="Proteomes" id="UP001165653"/>
    </source>
</evidence>
<accession>A0ABT3G5H6</accession>
<gene>
    <name evidence="2" type="ORF">OJ996_16055</name>
</gene>
<keyword evidence="3" id="KW-1185">Reference proteome</keyword>
<evidence type="ECO:0000256" key="1">
    <source>
        <dbReference type="SAM" id="MobiDB-lite"/>
    </source>
</evidence>
<comment type="caution">
    <text evidence="2">The sequence shown here is derived from an EMBL/GenBank/DDBJ whole genome shotgun (WGS) entry which is preliminary data.</text>
</comment>
<dbReference type="EMBL" id="JAPDDR010000008">
    <property type="protein sequence ID" value="MCW1915101.1"/>
    <property type="molecule type" value="Genomic_DNA"/>
</dbReference>
<proteinExistence type="predicted"/>